<sequence>MSTTSVPDTSGGRADAAQTVAALHRAWVFLWDRAEGDPAFDFAGVFGDYYDFDGEDVILFDDADSQRRVFRDAAAFGRAFTPVFSALRRAEHAVEEGPEVIASGRLAASRLVFVARLTAADGAVTALRALNSQVWRLGADYRWRIVRDQTAVRPITPEEADTVLAGRPSAGS</sequence>
<dbReference type="Proteomes" id="UP001140076">
    <property type="component" value="Unassembled WGS sequence"/>
</dbReference>
<dbReference type="AlphaFoldDB" id="A0A9X3NMS5"/>
<organism evidence="1 2">
    <name type="scientific">Streptomonospora mangrovi</name>
    <dbReference type="NCBI Taxonomy" id="2883123"/>
    <lineage>
        <taxon>Bacteria</taxon>
        <taxon>Bacillati</taxon>
        <taxon>Actinomycetota</taxon>
        <taxon>Actinomycetes</taxon>
        <taxon>Streptosporangiales</taxon>
        <taxon>Nocardiopsidaceae</taxon>
        <taxon>Streptomonospora</taxon>
    </lineage>
</organism>
<accession>A0A9X3NMS5</accession>
<name>A0A9X3NMS5_9ACTN</name>
<reference evidence="1" key="1">
    <citation type="submission" date="2021-10" db="EMBL/GenBank/DDBJ databases">
        <title>Streptomonospora sp. nov., isolated from mangrove soil.</title>
        <authorList>
            <person name="Chen X."/>
            <person name="Ge X."/>
            <person name="Liu W."/>
        </authorList>
    </citation>
    <scope>NUCLEOTIDE SEQUENCE</scope>
    <source>
        <strain evidence="1">S1-112</strain>
    </source>
</reference>
<comment type="caution">
    <text evidence="1">The sequence shown here is derived from an EMBL/GenBank/DDBJ whole genome shotgun (WGS) entry which is preliminary data.</text>
</comment>
<dbReference type="SUPFAM" id="SSF54427">
    <property type="entry name" value="NTF2-like"/>
    <property type="match status" value="1"/>
</dbReference>
<evidence type="ECO:0000313" key="2">
    <source>
        <dbReference type="Proteomes" id="UP001140076"/>
    </source>
</evidence>
<gene>
    <name evidence="1" type="ORF">LG943_11770</name>
</gene>
<evidence type="ECO:0008006" key="3">
    <source>
        <dbReference type="Google" id="ProtNLM"/>
    </source>
</evidence>
<dbReference type="RefSeq" id="WP_270072261.1">
    <property type="nucleotide sequence ID" value="NZ_JAJAQC010000016.1"/>
</dbReference>
<evidence type="ECO:0000313" key="1">
    <source>
        <dbReference type="EMBL" id="MDA0564993.1"/>
    </source>
</evidence>
<dbReference type="EMBL" id="JAJAQC010000016">
    <property type="protein sequence ID" value="MDA0564993.1"/>
    <property type="molecule type" value="Genomic_DNA"/>
</dbReference>
<protein>
    <recommendedName>
        <fullName evidence="3">SnoaL-like domain-containing protein</fullName>
    </recommendedName>
</protein>
<dbReference type="Gene3D" id="3.10.450.50">
    <property type="match status" value="1"/>
</dbReference>
<dbReference type="InterPro" id="IPR032710">
    <property type="entry name" value="NTF2-like_dom_sf"/>
</dbReference>
<keyword evidence="2" id="KW-1185">Reference proteome</keyword>
<proteinExistence type="predicted"/>